<dbReference type="OrthoDB" id="1793035at2759"/>
<proteinExistence type="predicted"/>
<name>A0A8S0T630_OLEEU</name>
<feature type="compositionally biased region" description="Basic and acidic residues" evidence="1">
    <location>
        <begin position="53"/>
        <end position="67"/>
    </location>
</feature>
<gene>
    <name evidence="2" type="ORF">OLEA9_A062673</name>
</gene>
<protein>
    <submittedName>
        <fullName evidence="2">Uncharacterized protein</fullName>
    </submittedName>
</protein>
<comment type="caution">
    <text evidence="2">The sequence shown here is derived from an EMBL/GenBank/DDBJ whole genome shotgun (WGS) entry which is preliminary data.</text>
</comment>
<feature type="region of interest" description="Disordered" evidence="1">
    <location>
        <begin position="44"/>
        <end position="67"/>
    </location>
</feature>
<dbReference type="EMBL" id="CACTIH010005709">
    <property type="protein sequence ID" value="CAA3000752.1"/>
    <property type="molecule type" value="Genomic_DNA"/>
</dbReference>
<sequence>MKVQKEMSRVYGEACEAVCGRGGVLENGSQSPKEDEHQLFTSEGLPCSSMAHNNDKGRVHPRDAGRRETDAELWTVIDEQQQSMGRLEAMVQRLLEQQPNPLLVNVPAPSEEDANG</sequence>
<organism evidence="2 3">
    <name type="scientific">Olea europaea subsp. europaea</name>
    <dbReference type="NCBI Taxonomy" id="158383"/>
    <lineage>
        <taxon>Eukaryota</taxon>
        <taxon>Viridiplantae</taxon>
        <taxon>Streptophyta</taxon>
        <taxon>Embryophyta</taxon>
        <taxon>Tracheophyta</taxon>
        <taxon>Spermatophyta</taxon>
        <taxon>Magnoliopsida</taxon>
        <taxon>eudicotyledons</taxon>
        <taxon>Gunneridae</taxon>
        <taxon>Pentapetalae</taxon>
        <taxon>asterids</taxon>
        <taxon>lamiids</taxon>
        <taxon>Lamiales</taxon>
        <taxon>Oleaceae</taxon>
        <taxon>Oleeae</taxon>
        <taxon>Olea</taxon>
    </lineage>
</organism>
<dbReference type="Gramene" id="OE9A062673T1">
    <property type="protein sequence ID" value="OE9A062673C1"/>
    <property type="gene ID" value="OE9A062673"/>
</dbReference>
<evidence type="ECO:0000313" key="2">
    <source>
        <dbReference type="EMBL" id="CAA3000752.1"/>
    </source>
</evidence>
<accession>A0A8S0T630</accession>
<evidence type="ECO:0000256" key="1">
    <source>
        <dbReference type="SAM" id="MobiDB-lite"/>
    </source>
</evidence>
<dbReference type="Proteomes" id="UP000594638">
    <property type="component" value="Unassembled WGS sequence"/>
</dbReference>
<dbReference type="AlphaFoldDB" id="A0A8S0T630"/>
<reference evidence="2 3" key="1">
    <citation type="submission" date="2019-12" db="EMBL/GenBank/DDBJ databases">
        <authorList>
            <person name="Alioto T."/>
            <person name="Alioto T."/>
            <person name="Gomez Garrido J."/>
        </authorList>
    </citation>
    <scope>NUCLEOTIDE SEQUENCE [LARGE SCALE GENOMIC DNA]</scope>
</reference>
<keyword evidence="3" id="KW-1185">Reference proteome</keyword>
<evidence type="ECO:0000313" key="3">
    <source>
        <dbReference type="Proteomes" id="UP000594638"/>
    </source>
</evidence>